<dbReference type="Proteomes" id="UP000301475">
    <property type="component" value="Chromosome"/>
</dbReference>
<dbReference type="InterPro" id="IPR006287">
    <property type="entry name" value="DJ-1"/>
</dbReference>
<dbReference type="OrthoDB" id="9800516at2"/>
<dbReference type="InterPro" id="IPR050325">
    <property type="entry name" value="Prot/Nucl_acid_deglycase"/>
</dbReference>
<name>A0A4P8XWI6_9FIRM</name>
<dbReference type="PANTHER" id="PTHR48094">
    <property type="entry name" value="PROTEIN/NUCLEIC ACID DEGLYCASE DJ-1-RELATED"/>
    <property type="match status" value="1"/>
</dbReference>
<dbReference type="GO" id="GO:0005737">
    <property type="term" value="C:cytoplasm"/>
    <property type="evidence" value="ECO:0007669"/>
    <property type="project" value="TreeGrafter"/>
</dbReference>
<dbReference type="PANTHER" id="PTHR48094:SF12">
    <property type="entry name" value="PARKINSON DISEASE PROTEIN 7 HOMOLOG"/>
    <property type="match status" value="1"/>
</dbReference>
<proteinExistence type="predicted"/>
<dbReference type="InterPro" id="IPR029062">
    <property type="entry name" value="Class_I_gatase-like"/>
</dbReference>
<protein>
    <submittedName>
        <fullName evidence="2">DJ-1/PfpI family protein</fullName>
    </submittedName>
</protein>
<dbReference type="KEGG" id="ruj:E5Z56_08410"/>
<evidence type="ECO:0000313" key="2">
    <source>
        <dbReference type="EMBL" id="QCT07377.1"/>
    </source>
</evidence>
<accession>A0A4P8XWI6</accession>
<evidence type="ECO:0000313" key="3">
    <source>
        <dbReference type="Proteomes" id="UP000301475"/>
    </source>
</evidence>
<organism evidence="2 3">
    <name type="scientific">Ruminococcus bovis</name>
    <dbReference type="NCBI Taxonomy" id="2564099"/>
    <lineage>
        <taxon>Bacteria</taxon>
        <taxon>Bacillati</taxon>
        <taxon>Bacillota</taxon>
        <taxon>Clostridia</taxon>
        <taxon>Eubacteriales</taxon>
        <taxon>Oscillospiraceae</taxon>
        <taxon>Ruminococcus</taxon>
    </lineage>
</organism>
<keyword evidence="3" id="KW-1185">Reference proteome</keyword>
<dbReference type="EMBL" id="CP039381">
    <property type="protein sequence ID" value="QCT07377.1"/>
    <property type="molecule type" value="Genomic_DNA"/>
</dbReference>
<sequence length="180" mass="19268">MVYVFMADGCEEIEALAPVDMLRRGGVEVTTVGVTGKTVTGSHNISVNTDISLEEVNLGDMEAVVLPGGMPGTLNLEKNEKVQEIVEYAYDKKLLICAICAAPSILGHKGYLKDKKATCFPGFEDSFDGGEYTGEVVTACDNIITGKGCGAGIYFGLEILKNIKGEETMKKVFDSLQCPN</sequence>
<dbReference type="AlphaFoldDB" id="A0A4P8XWI6"/>
<dbReference type="Gene3D" id="3.40.50.880">
    <property type="match status" value="1"/>
</dbReference>
<dbReference type="InterPro" id="IPR002818">
    <property type="entry name" value="DJ-1/PfpI"/>
</dbReference>
<gene>
    <name evidence="2" type="ORF">E5Z56_08410</name>
</gene>
<feature type="domain" description="DJ-1/PfpI" evidence="1">
    <location>
        <begin position="2"/>
        <end position="161"/>
    </location>
</feature>
<evidence type="ECO:0000259" key="1">
    <source>
        <dbReference type="Pfam" id="PF01965"/>
    </source>
</evidence>
<dbReference type="SUPFAM" id="SSF52317">
    <property type="entry name" value="Class I glutamine amidotransferase-like"/>
    <property type="match status" value="1"/>
</dbReference>
<dbReference type="RefSeq" id="WP_138157402.1">
    <property type="nucleotide sequence ID" value="NZ_CP039381.1"/>
</dbReference>
<dbReference type="CDD" id="cd03135">
    <property type="entry name" value="GATase1_DJ-1"/>
    <property type="match status" value="1"/>
</dbReference>
<dbReference type="Pfam" id="PF01965">
    <property type="entry name" value="DJ-1_PfpI"/>
    <property type="match status" value="1"/>
</dbReference>
<dbReference type="NCBIfam" id="TIGR01383">
    <property type="entry name" value="not_thiJ"/>
    <property type="match status" value="1"/>
</dbReference>
<reference evidence="2 3" key="1">
    <citation type="submission" date="2019-04" db="EMBL/GenBank/DDBJ databases">
        <authorList>
            <person name="Embree M."/>
            <person name="Gaffney J.R."/>
        </authorList>
    </citation>
    <scope>NUCLEOTIDE SEQUENCE [LARGE SCALE GENOMIC DNA]</scope>
    <source>
        <strain evidence="2 3">JE7A12</strain>
    </source>
</reference>